<evidence type="ECO:0000256" key="4">
    <source>
        <dbReference type="ARBA" id="ARBA00022679"/>
    </source>
</evidence>
<dbReference type="STRING" id="1776334.APZ16_07140"/>
<comment type="catalytic activity">
    <reaction evidence="6">
        <text>dimethylallyl phosphate + FMNH2 = prenylated FMNH2 + phosphate</text>
        <dbReference type="Rhea" id="RHEA:37743"/>
        <dbReference type="ChEBI" id="CHEBI:43474"/>
        <dbReference type="ChEBI" id="CHEBI:57618"/>
        <dbReference type="ChEBI" id="CHEBI:87467"/>
        <dbReference type="ChEBI" id="CHEBI:88052"/>
        <dbReference type="EC" id="2.5.1.129"/>
    </reaction>
</comment>
<protein>
    <recommendedName>
        <fullName evidence="6">Flavin prenyltransferase UbiX</fullName>
        <ecNumber evidence="6">2.5.1.129</ecNumber>
    </recommendedName>
</protein>
<dbReference type="AlphaFoldDB" id="A0A147JUI5"/>
<gene>
    <name evidence="6" type="primary">ubiX</name>
    <name evidence="8" type="ORF">APZ16_07140</name>
</gene>
<dbReference type="NCBIfam" id="TIGR00421">
    <property type="entry name" value="ubiX_pad"/>
    <property type="match status" value="1"/>
</dbReference>
<dbReference type="Pfam" id="PF02441">
    <property type="entry name" value="Flavoprotein"/>
    <property type="match status" value="1"/>
</dbReference>
<feature type="binding site" evidence="6">
    <location>
        <begin position="86"/>
        <end position="89"/>
    </location>
    <ligand>
        <name>FMN</name>
        <dbReference type="ChEBI" id="CHEBI:58210"/>
    </ligand>
</feature>
<evidence type="ECO:0000313" key="9">
    <source>
        <dbReference type="Proteomes" id="UP000074294"/>
    </source>
</evidence>
<comment type="function">
    <text evidence="6">Flavin prenyltransferase that catalyzes the synthesis of the prenylated FMN cofactor (prenyl-FMN) for 4-hydroxy-3-polyprenylbenzoic acid decarboxylase UbiD. The prenyltransferase is metal-independent and links a dimethylallyl moiety from dimethylallyl monophosphate (DMAP) to the flavin N5 and C6 atoms of FMN.</text>
</comment>
<comment type="similarity">
    <text evidence="5 6">Belongs to the UbiX/PAD1 family.</text>
</comment>
<feature type="binding site" evidence="6">
    <location>
        <position position="151"/>
    </location>
    <ligand>
        <name>dimethylallyl phosphate</name>
        <dbReference type="ChEBI" id="CHEBI:88052"/>
    </ligand>
</feature>
<feature type="binding site" evidence="6">
    <location>
        <position position="35"/>
    </location>
    <ligand>
        <name>FMN</name>
        <dbReference type="ChEBI" id="CHEBI:58210"/>
    </ligand>
</feature>
<evidence type="ECO:0000256" key="1">
    <source>
        <dbReference type="ARBA" id="ARBA00022602"/>
    </source>
</evidence>
<dbReference type="Proteomes" id="UP000074294">
    <property type="component" value="Unassembled WGS sequence"/>
</dbReference>
<dbReference type="InterPro" id="IPR003382">
    <property type="entry name" value="Flavoprotein"/>
</dbReference>
<dbReference type="EMBL" id="LQMQ01000047">
    <property type="protein sequence ID" value="KUO40178.1"/>
    <property type="molecule type" value="Genomic_DNA"/>
</dbReference>
<feature type="binding site" evidence="6">
    <location>
        <position position="167"/>
    </location>
    <ligand>
        <name>dimethylallyl phosphate</name>
        <dbReference type="ChEBI" id="CHEBI:88052"/>
    </ligand>
</feature>
<organism evidence="8 9">
    <name type="scientific">Hadarchaeum yellowstonense</name>
    <dbReference type="NCBI Taxonomy" id="1776334"/>
    <lineage>
        <taxon>Archaea</taxon>
        <taxon>Methanobacteriati</taxon>
        <taxon>Candidatus Hadarchaeota</taxon>
        <taxon>Candidatus Hadarchaeia</taxon>
        <taxon>Candidatus Hadarchaeales</taxon>
        <taxon>Candidatus Hadarchaeaceae</taxon>
        <taxon>Candidatus Hadarchaeum</taxon>
    </lineage>
</organism>
<keyword evidence="4 6" id="KW-0808">Transferase</keyword>
<keyword evidence="1 6" id="KW-0637">Prenyltransferase</keyword>
<name>A0A147JUI5_HADYE</name>
<evidence type="ECO:0000256" key="5">
    <source>
        <dbReference type="ARBA" id="ARBA00060793"/>
    </source>
</evidence>
<reference evidence="8 9" key="1">
    <citation type="journal article" date="2016" name="Nat. Microbiol.">
        <title>Genomic inference of the metabolism of cosmopolitan subsurface Archaea, Hadesarchaea.</title>
        <authorList>
            <person name="Baker B.J."/>
            <person name="Saw J.H."/>
            <person name="Lind A.E."/>
            <person name="Lazar C.S."/>
            <person name="Hinrichs K.-U."/>
            <person name="Teske A.P."/>
            <person name="Ettema T.J."/>
        </authorList>
    </citation>
    <scope>NUCLEOTIDE SEQUENCE [LARGE SCALE GENOMIC DNA]</scope>
</reference>
<dbReference type="EC" id="2.5.1.129" evidence="6"/>
<accession>A0A147JUI5</accession>
<evidence type="ECO:0000256" key="6">
    <source>
        <dbReference type="HAMAP-Rule" id="MF_01984"/>
    </source>
</evidence>
<proteinExistence type="inferred from homology"/>
<evidence type="ECO:0000313" key="8">
    <source>
        <dbReference type="EMBL" id="KUO40178.1"/>
    </source>
</evidence>
<feature type="binding site" evidence="6">
    <location>
        <begin position="9"/>
        <end position="11"/>
    </location>
    <ligand>
        <name>FMN</name>
        <dbReference type="ChEBI" id="CHEBI:58210"/>
    </ligand>
</feature>
<keyword evidence="3 6" id="KW-0288">FMN</keyword>
<comment type="caution">
    <text evidence="6">Lacks conserved residue(s) required for the propagation of feature annotation.</text>
</comment>
<dbReference type="HAMAP" id="MF_01984">
    <property type="entry name" value="ubiX_pad"/>
    <property type="match status" value="1"/>
</dbReference>
<dbReference type="SUPFAM" id="SSF52507">
    <property type="entry name" value="Homo-oligomeric flavin-containing Cys decarboxylases, HFCD"/>
    <property type="match status" value="1"/>
</dbReference>
<dbReference type="FunFam" id="3.40.50.1950:FF:000001">
    <property type="entry name" value="Flavin prenyltransferase UbiX"/>
    <property type="match status" value="1"/>
</dbReference>
<dbReference type="GO" id="GO:0016831">
    <property type="term" value="F:carboxy-lyase activity"/>
    <property type="evidence" value="ECO:0007669"/>
    <property type="project" value="TreeGrafter"/>
</dbReference>
<dbReference type="PANTHER" id="PTHR43374">
    <property type="entry name" value="FLAVIN PRENYLTRANSFERASE"/>
    <property type="match status" value="1"/>
</dbReference>
<dbReference type="Gene3D" id="3.40.50.1950">
    <property type="entry name" value="Flavin prenyltransferase-like"/>
    <property type="match status" value="1"/>
</dbReference>
<evidence type="ECO:0000256" key="2">
    <source>
        <dbReference type="ARBA" id="ARBA00022630"/>
    </source>
</evidence>
<dbReference type="PANTHER" id="PTHR43374:SF1">
    <property type="entry name" value="FLAVIN PRENYLTRANSFERASE PAD1, MITOCHONDRIAL"/>
    <property type="match status" value="1"/>
</dbReference>
<dbReference type="InterPro" id="IPR036551">
    <property type="entry name" value="Flavin_trans-like"/>
</dbReference>
<dbReference type="GO" id="GO:0106141">
    <property type="term" value="F:flavin prenyltransferase activity"/>
    <property type="evidence" value="ECO:0007669"/>
    <property type="project" value="UniProtKB-EC"/>
</dbReference>
<sequence>MRLLIAITGASGAPYGLRLLEACRDLGVETELIISRNAEKILELELEKTAADLERLATRSYSPDDLEAPPASGSYPVDGMVVIPCSMKTLGEIANGISQNLITRAADVILKQNRTLVLVPRETPLNLIHLENMVKLKRAGAIILPPAPAFYIRPKRISDLVDFIVGRVLEMFGIEHHLYPRWAGPGE</sequence>
<feature type="domain" description="Flavoprotein" evidence="7">
    <location>
        <begin position="1"/>
        <end position="171"/>
    </location>
</feature>
<dbReference type="InterPro" id="IPR004507">
    <property type="entry name" value="UbiX-like"/>
</dbReference>
<feature type="binding site" evidence="6">
    <location>
        <position position="121"/>
    </location>
    <ligand>
        <name>FMN</name>
        <dbReference type="ChEBI" id="CHEBI:58210"/>
    </ligand>
</feature>
<evidence type="ECO:0000259" key="7">
    <source>
        <dbReference type="Pfam" id="PF02441"/>
    </source>
</evidence>
<comment type="caution">
    <text evidence="8">The sequence shown here is derived from an EMBL/GenBank/DDBJ whole genome shotgun (WGS) entry which is preliminary data.</text>
</comment>
<dbReference type="NCBIfam" id="NF004685">
    <property type="entry name" value="PRK06029.1"/>
    <property type="match status" value="1"/>
</dbReference>
<evidence type="ECO:0000256" key="3">
    <source>
        <dbReference type="ARBA" id="ARBA00022643"/>
    </source>
</evidence>
<keyword evidence="2 6" id="KW-0285">Flavoprotein</keyword>